<proteinExistence type="inferred from homology"/>
<dbReference type="GO" id="GO:0008199">
    <property type="term" value="F:ferric iron binding"/>
    <property type="evidence" value="ECO:0007669"/>
    <property type="project" value="InterPro"/>
</dbReference>
<evidence type="ECO:0000256" key="1">
    <source>
        <dbReference type="ARBA" id="ARBA00007513"/>
    </source>
</evidence>
<dbReference type="EC" id="1.16.3.1" evidence="9"/>
<dbReference type="GO" id="GO:0006879">
    <property type="term" value="P:intracellular iron ion homeostasis"/>
    <property type="evidence" value="ECO:0007669"/>
    <property type="project" value="UniProtKB-KW"/>
</dbReference>
<sequence length="62" mass="7129">SLLELHEVASRNNDPGLTDFIESEFLHEQEDAIKQFADYLTETQRVGKGLGEYLFDKLTLNE</sequence>
<dbReference type="STRING" id="6184.A0A430Q008"/>
<feature type="binding site" evidence="8">
    <location>
        <position position="29"/>
    </location>
    <ligand>
        <name>Fe cation</name>
        <dbReference type="ChEBI" id="CHEBI:24875"/>
        <label>1</label>
    </ligand>
</feature>
<keyword evidence="4 9" id="KW-0560">Oxidoreductase</keyword>
<evidence type="ECO:0000313" key="12">
    <source>
        <dbReference type="Proteomes" id="UP000290809"/>
    </source>
</evidence>
<dbReference type="InterPro" id="IPR009078">
    <property type="entry name" value="Ferritin-like_SF"/>
</dbReference>
<keyword evidence="2 9" id="KW-0409">Iron storage</keyword>
<comment type="function">
    <text evidence="9">Stores iron in a soluble, non-toxic, readily available form. Important for iron homeostasis. Iron is taken up in the ferrous form and deposited as ferric hydroxides after oxidation.</text>
</comment>
<name>A0A430Q008_SCHBO</name>
<dbReference type="InterPro" id="IPR014034">
    <property type="entry name" value="Ferritin_CS"/>
</dbReference>
<evidence type="ECO:0000259" key="10">
    <source>
        <dbReference type="PROSITE" id="PS50905"/>
    </source>
</evidence>
<reference evidence="11 12" key="1">
    <citation type="journal article" date="2019" name="PLoS Pathog.">
        <title>Genome sequence of the bovine parasite Schistosoma bovis Tanzania.</title>
        <authorList>
            <person name="Oey H."/>
            <person name="Zakrzewski M."/>
            <person name="Gobert G."/>
            <person name="Gravermann K."/>
            <person name="Stoye J."/>
            <person name="Jones M."/>
            <person name="Mcmanus D."/>
            <person name="Krause L."/>
        </authorList>
    </citation>
    <scope>NUCLEOTIDE SEQUENCE [LARGE SCALE GENOMIC DNA]</scope>
    <source>
        <strain evidence="11 12">TAN1997</strain>
    </source>
</reference>
<dbReference type="GO" id="GO:0004322">
    <property type="term" value="F:ferroxidase activity"/>
    <property type="evidence" value="ECO:0007669"/>
    <property type="project" value="UniProtKB-EC"/>
</dbReference>
<dbReference type="PANTHER" id="PTHR11431:SF75">
    <property type="entry name" value="FERRITIN"/>
    <property type="match status" value="1"/>
</dbReference>
<dbReference type="SUPFAM" id="SSF47240">
    <property type="entry name" value="Ferritin-like"/>
    <property type="match status" value="1"/>
</dbReference>
<protein>
    <recommendedName>
        <fullName evidence="9">Ferritin</fullName>
        <ecNumber evidence="9">1.16.3.1</ecNumber>
    </recommendedName>
</protein>
<dbReference type="Proteomes" id="UP000290809">
    <property type="component" value="Unassembled WGS sequence"/>
</dbReference>
<dbReference type="GO" id="GO:0008198">
    <property type="term" value="F:ferrous iron binding"/>
    <property type="evidence" value="ECO:0007669"/>
    <property type="project" value="TreeGrafter"/>
</dbReference>
<dbReference type="PANTHER" id="PTHR11431">
    <property type="entry name" value="FERRITIN"/>
    <property type="match status" value="1"/>
</dbReference>
<feature type="non-terminal residue" evidence="11">
    <location>
        <position position="1"/>
    </location>
</feature>
<keyword evidence="12" id="KW-1185">Reference proteome</keyword>
<evidence type="ECO:0000256" key="7">
    <source>
        <dbReference type="ARBA" id="ARBA00047990"/>
    </source>
</evidence>
<comment type="function">
    <text evidence="6">Stores iron in a soluble, non-toxic, readily available form. Important for iron homeostasis. Has ferroxidase activity. Iron is taken up in the ferrous form and deposited as ferric hydroxides after oxidation.</text>
</comment>
<dbReference type="PROSITE" id="PS50905">
    <property type="entry name" value="FERRITIN_LIKE"/>
    <property type="match status" value="1"/>
</dbReference>
<organism evidence="11 12">
    <name type="scientific">Schistosoma bovis</name>
    <name type="common">Blood fluke</name>
    <dbReference type="NCBI Taxonomy" id="6184"/>
    <lineage>
        <taxon>Eukaryota</taxon>
        <taxon>Metazoa</taxon>
        <taxon>Spiralia</taxon>
        <taxon>Lophotrochozoa</taxon>
        <taxon>Platyhelminthes</taxon>
        <taxon>Trematoda</taxon>
        <taxon>Digenea</taxon>
        <taxon>Strigeidida</taxon>
        <taxon>Schistosomatoidea</taxon>
        <taxon>Schistosomatidae</taxon>
        <taxon>Schistosoma</taxon>
    </lineage>
</organism>
<dbReference type="GO" id="GO:0005737">
    <property type="term" value="C:cytoplasm"/>
    <property type="evidence" value="ECO:0007669"/>
    <property type="project" value="TreeGrafter"/>
</dbReference>
<evidence type="ECO:0000256" key="3">
    <source>
        <dbReference type="ARBA" id="ARBA00022723"/>
    </source>
</evidence>
<evidence type="ECO:0000256" key="2">
    <source>
        <dbReference type="ARBA" id="ARBA00022434"/>
    </source>
</evidence>
<gene>
    <name evidence="11" type="ORF">DC041_0010242</name>
</gene>
<accession>A0A430Q008</accession>
<evidence type="ECO:0000256" key="8">
    <source>
        <dbReference type="PIRSR" id="PIRSR601519-1"/>
    </source>
</evidence>
<dbReference type="InterPro" id="IPR009040">
    <property type="entry name" value="Ferritin-like_diiron"/>
</dbReference>
<dbReference type="InterPro" id="IPR001519">
    <property type="entry name" value="Ferritin"/>
</dbReference>
<dbReference type="Gene3D" id="1.20.1260.10">
    <property type="match status" value="1"/>
</dbReference>
<dbReference type="AlphaFoldDB" id="A0A430Q008"/>
<dbReference type="GO" id="GO:0006826">
    <property type="term" value="P:iron ion transport"/>
    <property type="evidence" value="ECO:0007669"/>
    <property type="project" value="InterPro"/>
</dbReference>
<dbReference type="InterPro" id="IPR008331">
    <property type="entry name" value="Ferritin_DPS_dom"/>
</dbReference>
<dbReference type="Pfam" id="PF00210">
    <property type="entry name" value="Ferritin"/>
    <property type="match status" value="1"/>
</dbReference>
<evidence type="ECO:0000313" key="11">
    <source>
        <dbReference type="EMBL" id="RTG80976.1"/>
    </source>
</evidence>
<comment type="catalytic activity">
    <reaction evidence="7 9">
        <text>4 Fe(2+) + O2 + 4 H(+) = 4 Fe(3+) + 2 H2O</text>
        <dbReference type="Rhea" id="RHEA:11148"/>
        <dbReference type="ChEBI" id="CHEBI:15377"/>
        <dbReference type="ChEBI" id="CHEBI:15378"/>
        <dbReference type="ChEBI" id="CHEBI:15379"/>
        <dbReference type="ChEBI" id="CHEBI:29033"/>
        <dbReference type="ChEBI" id="CHEBI:29034"/>
        <dbReference type="EC" id="1.16.3.1"/>
    </reaction>
</comment>
<feature type="domain" description="Ferritin-like diiron" evidence="10">
    <location>
        <begin position="1"/>
        <end position="47"/>
    </location>
</feature>
<evidence type="ECO:0000256" key="9">
    <source>
        <dbReference type="RuleBase" id="RU361145"/>
    </source>
</evidence>
<dbReference type="InterPro" id="IPR012347">
    <property type="entry name" value="Ferritin-like"/>
</dbReference>
<dbReference type="EMBL" id="QMKO01003702">
    <property type="protein sequence ID" value="RTG80976.1"/>
    <property type="molecule type" value="Genomic_DNA"/>
</dbReference>
<comment type="caution">
    <text evidence="11">The sequence shown here is derived from an EMBL/GenBank/DDBJ whole genome shotgun (WGS) entry which is preliminary data.</text>
</comment>
<dbReference type="PROSITE" id="PS00204">
    <property type="entry name" value="FERRITIN_2"/>
    <property type="match status" value="1"/>
</dbReference>
<keyword evidence="5 8" id="KW-0408">Iron</keyword>
<evidence type="ECO:0000256" key="6">
    <source>
        <dbReference type="ARBA" id="ARBA00025111"/>
    </source>
</evidence>
<comment type="similarity">
    <text evidence="1 9">Belongs to the ferritin family.</text>
</comment>
<evidence type="ECO:0000256" key="4">
    <source>
        <dbReference type="ARBA" id="ARBA00023002"/>
    </source>
</evidence>
<keyword evidence="3 8" id="KW-0479">Metal-binding</keyword>
<evidence type="ECO:0000256" key="5">
    <source>
        <dbReference type="ARBA" id="ARBA00023004"/>
    </source>
</evidence>